<keyword evidence="3" id="KW-1185">Reference proteome</keyword>
<gene>
    <name evidence="2" type="ORF">A4A49_28657</name>
</gene>
<dbReference type="Gramene" id="OIT23199">
    <property type="protein sequence ID" value="OIT23199"/>
    <property type="gene ID" value="A4A49_28657"/>
</dbReference>
<proteinExistence type="predicted"/>
<dbReference type="AlphaFoldDB" id="A0A1J6KNB3"/>
<reference evidence="2" key="1">
    <citation type="submission" date="2016-11" db="EMBL/GenBank/DDBJ databases">
        <title>The genome of Nicotiana attenuata.</title>
        <authorList>
            <person name="Xu S."/>
            <person name="Brockmoeller T."/>
            <person name="Gaquerel E."/>
            <person name="Navarro A."/>
            <person name="Kuhl H."/>
            <person name="Gase K."/>
            <person name="Ling Z."/>
            <person name="Zhou W."/>
            <person name="Kreitzer C."/>
            <person name="Stanke M."/>
            <person name="Tang H."/>
            <person name="Lyons E."/>
            <person name="Pandey P."/>
            <person name="Pandey S.P."/>
            <person name="Timmermann B."/>
            <person name="Baldwin I.T."/>
        </authorList>
    </citation>
    <scope>NUCLEOTIDE SEQUENCE [LARGE SCALE GENOMIC DNA]</scope>
    <source>
        <strain evidence="2">UT</strain>
    </source>
</reference>
<name>A0A1J6KNB3_NICAT</name>
<keyword evidence="1" id="KW-0472">Membrane</keyword>
<evidence type="ECO:0000313" key="2">
    <source>
        <dbReference type="EMBL" id="OIT23199.1"/>
    </source>
</evidence>
<organism evidence="2 3">
    <name type="scientific">Nicotiana attenuata</name>
    <name type="common">Coyote tobacco</name>
    <dbReference type="NCBI Taxonomy" id="49451"/>
    <lineage>
        <taxon>Eukaryota</taxon>
        <taxon>Viridiplantae</taxon>
        <taxon>Streptophyta</taxon>
        <taxon>Embryophyta</taxon>
        <taxon>Tracheophyta</taxon>
        <taxon>Spermatophyta</taxon>
        <taxon>Magnoliopsida</taxon>
        <taxon>eudicotyledons</taxon>
        <taxon>Gunneridae</taxon>
        <taxon>Pentapetalae</taxon>
        <taxon>asterids</taxon>
        <taxon>lamiids</taxon>
        <taxon>Solanales</taxon>
        <taxon>Solanaceae</taxon>
        <taxon>Nicotianoideae</taxon>
        <taxon>Nicotianeae</taxon>
        <taxon>Nicotiana</taxon>
    </lineage>
</organism>
<comment type="caution">
    <text evidence="2">The sequence shown here is derived from an EMBL/GenBank/DDBJ whole genome shotgun (WGS) entry which is preliminary data.</text>
</comment>
<accession>A0A1J6KNB3</accession>
<dbReference type="Proteomes" id="UP000187609">
    <property type="component" value="Unassembled WGS sequence"/>
</dbReference>
<sequence>MFWELILSVEMGALQGCVRGGFTCLSRLFRGATQLYFLGIVSALCFWLIFGASLGLFAADFCCVLGGERS</sequence>
<evidence type="ECO:0000256" key="1">
    <source>
        <dbReference type="SAM" id="Phobius"/>
    </source>
</evidence>
<keyword evidence="1" id="KW-0812">Transmembrane</keyword>
<evidence type="ECO:0000313" key="3">
    <source>
        <dbReference type="Proteomes" id="UP000187609"/>
    </source>
</evidence>
<protein>
    <submittedName>
        <fullName evidence="2">Uncharacterized protein</fullName>
    </submittedName>
</protein>
<feature type="transmembrane region" description="Helical" evidence="1">
    <location>
        <begin position="35"/>
        <end position="59"/>
    </location>
</feature>
<keyword evidence="1" id="KW-1133">Transmembrane helix</keyword>
<dbReference type="EMBL" id="MJEQ01003321">
    <property type="protein sequence ID" value="OIT23199.1"/>
    <property type="molecule type" value="Genomic_DNA"/>
</dbReference>